<feature type="transmembrane region" description="Helical" evidence="6">
    <location>
        <begin position="146"/>
        <end position="165"/>
    </location>
</feature>
<dbReference type="GO" id="GO:0005886">
    <property type="term" value="C:plasma membrane"/>
    <property type="evidence" value="ECO:0007669"/>
    <property type="project" value="UniProtKB-SubCell"/>
</dbReference>
<keyword evidence="8" id="KW-1185">Reference proteome</keyword>
<dbReference type="AlphaFoldDB" id="A0A5C0VIW0"/>
<proteinExistence type="predicted"/>
<evidence type="ECO:0000256" key="6">
    <source>
        <dbReference type="SAM" id="Phobius"/>
    </source>
</evidence>
<dbReference type="RefSeq" id="WP_149074695.1">
    <property type="nucleotide sequence ID" value="NZ_CP043329.1"/>
</dbReference>
<dbReference type="EMBL" id="CP043329">
    <property type="protein sequence ID" value="QEK51762.1"/>
    <property type="molecule type" value="Genomic_DNA"/>
</dbReference>
<feature type="transmembrane region" description="Helical" evidence="6">
    <location>
        <begin position="112"/>
        <end position="134"/>
    </location>
</feature>
<gene>
    <name evidence="7" type="ORF">FYC62_08925</name>
</gene>
<evidence type="ECO:0000313" key="8">
    <source>
        <dbReference type="Proteomes" id="UP000323653"/>
    </source>
</evidence>
<evidence type="ECO:0000256" key="1">
    <source>
        <dbReference type="ARBA" id="ARBA00004651"/>
    </source>
</evidence>
<dbReference type="Pfam" id="PF01810">
    <property type="entry name" value="LysE"/>
    <property type="match status" value="1"/>
</dbReference>
<accession>A0A5C0VIW0</accession>
<evidence type="ECO:0000313" key="7">
    <source>
        <dbReference type="EMBL" id="QEK51762.1"/>
    </source>
</evidence>
<reference evidence="7 8" key="1">
    <citation type="submission" date="2019-08" db="EMBL/GenBank/DDBJ databases">
        <title>Pedobacter sp. nov., isolated from Han river, South Korea.</title>
        <authorList>
            <person name="Lee D.-H."/>
            <person name="Kim Y.-S."/>
            <person name="Hwang E.-M."/>
            <person name="Le Tran T.C."/>
            <person name="Cha C.-J."/>
        </authorList>
    </citation>
    <scope>NUCLEOTIDE SEQUENCE [LARGE SCALE GENOMIC DNA]</scope>
    <source>
        <strain evidence="7 8">CJ43</strain>
    </source>
</reference>
<evidence type="ECO:0000256" key="5">
    <source>
        <dbReference type="ARBA" id="ARBA00023136"/>
    </source>
</evidence>
<feature type="transmembrane region" description="Helical" evidence="6">
    <location>
        <begin position="186"/>
        <end position="204"/>
    </location>
</feature>
<feature type="transmembrane region" description="Helical" evidence="6">
    <location>
        <begin position="6"/>
        <end position="27"/>
    </location>
</feature>
<keyword evidence="4 6" id="KW-1133">Transmembrane helix</keyword>
<evidence type="ECO:0000256" key="3">
    <source>
        <dbReference type="ARBA" id="ARBA00022692"/>
    </source>
</evidence>
<organism evidence="7 8">
    <name type="scientific">Pedobacter aquae</name>
    <dbReference type="NCBI Taxonomy" id="2605747"/>
    <lineage>
        <taxon>Bacteria</taxon>
        <taxon>Pseudomonadati</taxon>
        <taxon>Bacteroidota</taxon>
        <taxon>Sphingobacteriia</taxon>
        <taxon>Sphingobacteriales</taxon>
        <taxon>Sphingobacteriaceae</taxon>
        <taxon>Pedobacter</taxon>
    </lineage>
</organism>
<feature type="transmembrane region" description="Helical" evidence="6">
    <location>
        <begin position="70"/>
        <end position="91"/>
    </location>
</feature>
<dbReference type="KEGG" id="pej:FYC62_08925"/>
<keyword evidence="3 6" id="KW-0812">Transmembrane</keyword>
<dbReference type="Proteomes" id="UP000323653">
    <property type="component" value="Chromosome"/>
</dbReference>
<dbReference type="InterPro" id="IPR001123">
    <property type="entry name" value="LeuE-type"/>
</dbReference>
<feature type="transmembrane region" description="Helical" evidence="6">
    <location>
        <begin position="39"/>
        <end position="58"/>
    </location>
</feature>
<keyword evidence="5 6" id="KW-0472">Membrane</keyword>
<evidence type="ECO:0000256" key="2">
    <source>
        <dbReference type="ARBA" id="ARBA00022475"/>
    </source>
</evidence>
<name>A0A5C0VIW0_9SPHI</name>
<protein>
    <submittedName>
        <fullName evidence="7">Lysine transporter LysE</fullName>
    </submittedName>
</protein>
<keyword evidence="2" id="KW-1003">Cell membrane</keyword>
<comment type="subcellular location">
    <subcellularLocation>
        <location evidence="1">Cell membrane</location>
        <topology evidence="1">Multi-pass membrane protein</topology>
    </subcellularLocation>
</comment>
<dbReference type="GO" id="GO:0006865">
    <property type="term" value="P:amino acid transport"/>
    <property type="evidence" value="ECO:0007669"/>
    <property type="project" value="InterPro"/>
</dbReference>
<sequence length="205" mass="23342">MFLLTFIVAVVVNFVGYLPFGNINLTAVQMSVNKGMKQALVFILTFSIFEACFTYVLMRFAEWFATKKDLMHWLDWVLIAVFIILGTSSWSNAKKELKQNTNHRKRDSIKTGIILGIFNPMQIPFWMIGGTYLISHQWITTEGFGLEIFAVGAAIGAFSALYLFAKFAQYIQNKFALSHQIINKSVACIFFALAIIHIVKLVFFK</sequence>
<evidence type="ECO:0000256" key="4">
    <source>
        <dbReference type="ARBA" id="ARBA00022989"/>
    </source>
</evidence>